<proteinExistence type="predicted"/>
<dbReference type="PANTHER" id="PTHR40446:SF2">
    <property type="entry name" value="N-ACETYLGLUCOSAMINE-1-PHOSPHODIESTER ALPHA-N-ACETYLGLUCOSAMINIDASE"/>
    <property type="match status" value="1"/>
</dbReference>
<evidence type="ECO:0000259" key="2">
    <source>
        <dbReference type="Pfam" id="PF09992"/>
    </source>
</evidence>
<organism evidence="3 4">
    <name type="scientific">Drouetiella hepatica Uher 2000/2452</name>
    <dbReference type="NCBI Taxonomy" id="904376"/>
    <lineage>
        <taxon>Bacteria</taxon>
        <taxon>Bacillati</taxon>
        <taxon>Cyanobacteriota</taxon>
        <taxon>Cyanophyceae</taxon>
        <taxon>Oculatellales</taxon>
        <taxon>Oculatellaceae</taxon>
        <taxon>Drouetiella</taxon>
    </lineage>
</organism>
<name>A0A951Q8R5_9CYAN</name>
<dbReference type="EMBL" id="JAHHHD010000003">
    <property type="protein sequence ID" value="MBW4657959.1"/>
    <property type="molecule type" value="Genomic_DNA"/>
</dbReference>
<reference evidence="3" key="2">
    <citation type="journal article" date="2022" name="Microbiol. Resour. Announc.">
        <title>Metagenome Sequencing to Explore Phylogenomics of Terrestrial Cyanobacteria.</title>
        <authorList>
            <person name="Ward R.D."/>
            <person name="Stajich J.E."/>
            <person name="Johansen J.R."/>
            <person name="Huntemann M."/>
            <person name="Clum A."/>
            <person name="Foster B."/>
            <person name="Foster B."/>
            <person name="Roux S."/>
            <person name="Palaniappan K."/>
            <person name="Varghese N."/>
            <person name="Mukherjee S."/>
            <person name="Reddy T.B.K."/>
            <person name="Daum C."/>
            <person name="Copeland A."/>
            <person name="Chen I.A."/>
            <person name="Ivanova N.N."/>
            <person name="Kyrpides N.C."/>
            <person name="Shapiro N."/>
            <person name="Eloe-Fadrosh E.A."/>
            <person name="Pietrasiak N."/>
        </authorList>
    </citation>
    <scope>NUCLEOTIDE SEQUENCE</scope>
    <source>
        <strain evidence="3">UHER 2000/2452</strain>
    </source>
</reference>
<evidence type="ECO:0000256" key="1">
    <source>
        <dbReference type="SAM" id="MobiDB-lite"/>
    </source>
</evidence>
<feature type="region of interest" description="Disordered" evidence="1">
    <location>
        <begin position="107"/>
        <end position="132"/>
    </location>
</feature>
<dbReference type="Proteomes" id="UP000757435">
    <property type="component" value="Unassembled WGS sequence"/>
</dbReference>
<keyword evidence="3" id="KW-0378">Hydrolase</keyword>
<dbReference type="PANTHER" id="PTHR40446">
    <property type="entry name" value="N-ACETYLGLUCOSAMINE-1-PHOSPHODIESTER ALPHA-N-ACETYLGLUCOSAMINIDASE"/>
    <property type="match status" value="1"/>
</dbReference>
<reference evidence="3" key="1">
    <citation type="submission" date="2021-05" db="EMBL/GenBank/DDBJ databases">
        <authorList>
            <person name="Pietrasiak N."/>
            <person name="Ward R."/>
            <person name="Stajich J.E."/>
            <person name="Kurbessoian T."/>
        </authorList>
    </citation>
    <scope>NUCLEOTIDE SEQUENCE</scope>
    <source>
        <strain evidence="3">UHER 2000/2452</strain>
    </source>
</reference>
<dbReference type="AlphaFoldDB" id="A0A951Q8R5"/>
<gene>
    <name evidence="3" type="ORF">KME15_04740</name>
</gene>
<comment type="caution">
    <text evidence="3">The sequence shown here is derived from an EMBL/GenBank/DDBJ whole genome shotgun (WGS) entry which is preliminary data.</text>
</comment>
<feature type="domain" description="Phosphodiester glycosidase" evidence="2">
    <location>
        <begin position="91"/>
        <end position="303"/>
    </location>
</feature>
<keyword evidence="3" id="KW-0326">Glycosidase</keyword>
<dbReference type="InterPro" id="IPR018711">
    <property type="entry name" value="NAGPA"/>
</dbReference>
<accession>A0A951Q8R5</accession>
<evidence type="ECO:0000313" key="4">
    <source>
        <dbReference type="Proteomes" id="UP000757435"/>
    </source>
</evidence>
<dbReference type="GO" id="GO:0016798">
    <property type="term" value="F:hydrolase activity, acting on glycosyl bonds"/>
    <property type="evidence" value="ECO:0007669"/>
    <property type="project" value="UniProtKB-KW"/>
</dbReference>
<sequence>MKLVWILGLAFVGLEALLLYVSTSSSAIPPSPAPQADASPTASPIAQPIRYEKRSLPQAEVHILTIPSQYQVVPALSNGVATLKDFAAPAGAIAVINGGFFDPANQQSTSHVTLDSKPAADPKQNDRLTQNPDLAPYLDKIFNRSEFRQYLCNQGSSQTTQYDIALHSDAPLANCQLVSALGAGPRLLPELNLQPESFLEISNGAVVRDPIDHDRLSPRSAVGILPDGGVVWVMVAQKAEAIDASGMTLQQLADFLKSLGATKALNLDGGGSASLYYNGTTHYGKLDEQGRAIERPVKSVLLVK</sequence>
<protein>
    <submittedName>
        <fullName evidence="3">Phosphodiester glycosidase family protein</fullName>
    </submittedName>
</protein>
<evidence type="ECO:0000313" key="3">
    <source>
        <dbReference type="EMBL" id="MBW4657959.1"/>
    </source>
</evidence>
<dbReference type="Pfam" id="PF09992">
    <property type="entry name" value="NAGPA"/>
    <property type="match status" value="1"/>
</dbReference>